<dbReference type="Gene3D" id="1.10.630.10">
    <property type="entry name" value="Cytochrome P450"/>
    <property type="match status" value="1"/>
</dbReference>
<dbReference type="STRING" id="7370.T1P9H6"/>
<evidence type="ECO:0000313" key="15">
    <source>
        <dbReference type="RefSeq" id="XP_058980211.1"/>
    </source>
</evidence>
<accession>T1P9H6</accession>
<sequence>MLANNLLKQRQSVYILNGLTKQFSAAAAAEVKSSQRVADKSLGETLDNEWQYGKPYKSLPGPTKLQLVRGFLKGGEFHGKPFDIVIRECRQRYGDIYLLPGMFGLPTNLVTFNLADHEKVFRTEGSYPARPGFEVVAYYRLSRKNSMYTDEYMGVAGDGENWGKFRHMVNPVLMQPKNTKLYIEPLQAVNKEFIERIRHLRDPKTLEVPPTFLYDINRLSLESVAHIALDKRMGLLQNQPLSDESKAIFDNLFSFGDAIYELGVQPSIYKYIKTPAYKRFEKSMDIIYEICQKYVAETLERLEKNPPAEGEEKSILEKLLKIDRKMAIISAIDLLMGGVEITSTVLSAIFLCLAKNPAKQEKLRQEILTNVGRHEDFSIENMKNLPYLRACIKEALRIYPVIFGNVRISGRDLNLSGYQIPKGTNIFMASNMLLKEAKYFPKPLEFIPERWLRSIEPGMEEFSSKNINPFIFLPFGFGPRSCLGKRIVDMEMEITVANILRNFNMEYHYPTENAFRTYFMNTCVLPLKFKFSDLK</sequence>
<reference evidence="13 14" key="3">
    <citation type="submission" date="2025-05" db="UniProtKB">
        <authorList>
            <consortium name="RefSeq"/>
        </authorList>
    </citation>
    <scope>IDENTIFICATION</scope>
    <source>
        <strain evidence="13 14">Aabys</strain>
        <tissue evidence="13 14">Whole body</tissue>
    </source>
</reference>
<dbReference type="VEuPathDB" id="VectorBase:MDOMA2_018850"/>
<dbReference type="Pfam" id="PF00067">
    <property type="entry name" value="p450"/>
    <property type="match status" value="1"/>
</dbReference>
<evidence type="ECO:0000256" key="3">
    <source>
        <dbReference type="ARBA" id="ARBA00022617"/>
    </source>
</evidence>
<evidence type="ECO:0000256" key="1">
    <source>
        <dbReference type="ARBA" id="ARBA00001971"/>
    </source>
</evidence>
<dbReference type="PRINTS" id="PR00463">
    <property type="entry name" value="EP450I"/>
</dbReference>
<evidence type="ECO:0000256" key="8">
    <source>
        <dbReference type="PIRSR" id="PIRSR602401-1"/>
    </source>
</evidence>
<keyword evidence="7 9" id="KW-0503">Monooxygenase</keyword>
<dbReference type="InterPro" id="IPR050479">
    <property type="entry name" value="CYP11_CYP27_families"/>
</dbReference>
<evidence type="ECO:0000256" key="7">
    <source>
        <dbReference type="ARBA" id="ARBA00023033"/>
    </source>
</evidence>
<dbReference type="CDD" id="cd11054">
    <property type="entry name" value="CYP24A1-like"/>
    <property type="match status" value="1"/>
</dbReference>
<evidence type="ECO:0000313" key="11">
    <source>
        <dbReference type="EnsemblMetazoa" id="MDOA004116-PA"/>
    </source>
</evidence>
<organism evidence="10">
    <name type="scientific">Musca domestica</name>
    <name type="common">House fly</name>
    <dbReference type="NCBI Taxonomy" id="7370"/>
    <lineage>
        <taxon>Eukaryota</taxon>
        <taxon>Metazoa</taxon>
        <taxon>Ecdysozoa</taxon>
        <taxon>Arthropoda</taxon>
        <taxon>Hexapoda</taxon>
        <taxon>Insecta</taxon>
        <taxon>Pterygota</taxon>
        <taxon>Neoptera</taxon>
        <taxon>Endopterygota</taxon>
        <taxon>Diptera</taxon>
        <taxon>Brachycera</taxon>
        <taxon>Muscomorpha</taxon>
        <taxon>Muscoidea</taxon>
        <taxon>Muscidae</taxon>
        <taxon>Musca</taxon>
    </lineage>
</organism>
<keyword evidence="4 8" id="KW-0479">Metal-binding</keyword>
<keyword evidence="3 8" id="KW-0349">Heme</keyword>
<keyword evidence="12" id="KW-1185">Reference proteome</keyword>
<evidence type="ECO:0000256" key="6">
    <source>
        <dbReference type="ARBA" id="ARBA00023004"/>
    </source>
</evidence>
<dbReference type="RefSeq" id="XP_058980211.1">
    <property type="nucleotide sequence ID" value="XM_059124228.1"/>
</dbReference>
<dbReference type="PROSITE" id="PS00086">
    <property type="entry name" value="CYTOCHROME_P450"/>
    <property type="match status" value="1"/>
</dbReference>
<comment type="similarity">
    <text evidence="2 9">Belongs to the cytochrome P450 family.</text>
</comment>
<evidence type="ECO:0000256" key="4">
    <source>
        <dbReference type="ARBA" id="ARBA00022723"/>
    </source>
</evidence>
<dbReference type="VEuPathDB" id="VectorBase:MDOMA2_006654"/>
<comment type="cofactor">
    <cofactor evidence="1 8">
        <name>heme</name>
        <dbReference type="ChEBI" id="CHEBI:30413"/>
    </cofactor>
</comment>
<reference evidence="11" key="2">
    <citation type="submission" date="2020-05" db="UniProtKB">
        <authorList>
            <consortium name="EnsemblMetazoa"/>
        </authorList>
    </citation>
    <scope>IDENTIFICATION</scope>
    <source>
        <strain evidence="11">Aabys</strain>
    </source>
</reference>
<dbReference type="InterPro" id="IPR017972">
    <property type="entry name" value="Cyt_P450_CS"/>
</dbReference>
<keyword evidence="5 9" id="KW-0560">Oxidoreductase</keyword>
<dbReference type="RefSeq" id="XP_058980210.1">
    <property type="nucleotide sequence ID" value="XM_059124227.1"/>
</dbReference>
<evidence type="ECO:0000256" key="9">
    <source>
        <dbReference type="RuleBase" id="RU000461"/>
    </source>
</evidence>
<feature type="binding site" description="axial binding residue" evidence="8">
    <location>
        <position position="482"/>
    </location>
    <ligand>
        <name>heme</name>
        <dbReference type="ChEBI" id="CHEBI:30413"/>
    </ligand>
    <ligandPart>
        <name>Fe</name>
        <dbReference type="ChEBI" id="CHEBI:18248"/>
    </ligandPart>
</feature>
<name>T1P9H6_MUSDO</name>
<evidence type="ECO:0000256" key="5">
    <source>
        <dbReference type="ARBA" id="ARBA00023002"/>
    </source>
</evidence>
<dbReference type="AlphaFoldDB" id="T1P9H6"/>
<dbReference type="OrthoDB" id="3945418at2759"/>
<dbReference type="eggNOG" id="KOG0159">
    <property type="taxonomic scope" value="Eukaryota"/>
</dbReference>
<dbReference type="InterPro" id="IPR001128">
    <property type="entry name" value="Cyt_P450"/>
</dbReference>
<evidence type="ECO:0000256" key="2">
    <source>
        <dbReference type="ARBA" id="ARBA00010617"/>
    </source>
</evidence>
<protein>
    <submittedName>
        <fullName evidence="10 13 14">Cytochrome P450</fullName>
    </submittedName>
</protein>
<dbReference type="InterPro" id="IPR002401">
    <property type="entry name" value="Cyt_P450_E_grp-I"/>
</dbReference>
<gene>
    <name evidence="15" type="primary">LOC131803150</name>
    <name evidence="11" type="synonym">101893522</name>
    <name evidence="13" type="synonym">LOC101893522</name>
    <name evidence="14" type="synonym">LOC131803149</name>
</gene>
<evidence type="ECO:0000313" key="13">
    <source>
        <dbReference type="RefSeq" id="XP_058980209.1"/>
    </source>
</evidence>
<dbReference type="GO" id="GO:0005506">
    <property type="term" value="F:iron ion binding"/>
    <property type="evidence" value="ECO:0007669"/>
    <property type="project" value="InterPro"/>
</dbReference>
<dbReference type="VEuPathDB" id="VectorBase:MDOA004116"/>
<dbReference type="Proteomes" id="UP001652621">
    <property type="component" value="Unplaced"/>
</dbReference>
<dbReference type="GO" id="GO:0016705">
    <property type="term" value="F:oxidoreductase activity, acting on paired donors, with incorporation or reduction of molecular oxygen"/>
    <property type="evidence" value="ECO:0007669"/>
    <property type="project" value="InterPro"/>
</dbReference>
<dbReference type="GeneID" id="131803150"/>
<dbReference type="FunFam" id="1.10.630.10:FF:000006">
    <property type="entry name" value="Cytochrome P450 302a1, mitochondrial"/>
    <property type="match status" value="1"/>
</dbReference>
<proteinExistence type="evidence at transcript level"/>
<dbReference type="SUPFAM" id="SSF48264">
    <property type="entry name" value="Cytochrome P450"/>
    <property type="match status" value="1"/>
</dbReference>
<evidence type="ECO:0000313" key="12">
    <source>
        <dbReference type="Proteomes" id="UP001652621"/>
    </source>
</evidence>
<dbReference type="EnsemblMetazoa" id="MDOA004116-RA">
    <property type="protein sequence ID" value="MDOA004116-PA"/>
    <property type="gene ID" value="MDOA004116"/>
</dbReference>
<dbReference type="GO" id="GO:0004497">
    <property type="term" value="F:monooxygenase activity"/>
    <property type="evidence" value="ECO:0007669"/>
    <property type="project" value="UniProtKB-KW"/>
</dbReference>
<dbReference type="InterPro" id="IPR036396">
    <property type="entry name" value="Cyt_P450_sf"/>
</dbReference>
<dbReference type="EMBL" id="KA644568">
    <property type="protein sequence ID" value="AFP59197.1"/>
    <property type="molecule type" value="mRNA"/>
</dbReference>
<dbReference type="VEuPathDB" id="VectorBase:MDOMA2_016073"/>
<dbReference type="PANTHER" id="PTHR24279:SF120">
    <property type="entry name" value="CYTOCHROME P450"/>
    <property type="match status" value="1"/>
</dbReference>
<dbReference type="PANTHER" id="PTHR24279">
    <property type="entry name" value="CYTOCHROME P450"/>
    <property type="match status" value="1"/>
</dbReference>
<dbReference type="RefSeq" id="XP_058980209.1">
    <property type="nucleotide sequence ID" value="XM_059124226.1"/>
</dbReference>
<evidence type="ECO:0000313" key="14">
    <source>
        <dbReference type="RefSeq" id="XP_058980210.1"/>
    </source>
</evidence>
<evidence type="ECO:0000313" key="10">
    <source>
        <dbReference type="EMBL" id="AFP59197.1"/>
    </source>
</evidence>
<dbReference type="PRINTS" id="PR00385">
    <property type="entry name" value="P450"/>
</dbReference>
<dbReference type="GO" id="GO:0020037">
    <property type="term" value="F:heme binding"/>
    <property type="evidence" value="ECO:0007669"/>
    <property type="project" value="InterPro"/>
</dbReference>
<reference evidence="10" key="1">
    <citation type="submission" date="2012-08" db="EMBL/GenBank/DDBJ databases">
        <title>Transcriptome of adult Musca domestica launches a platform for comparative house fly gene expression and characterization of differential gene expression among resistant and susceptible house flies.</title>
        <authorList>
            <person name="Liu N."/>
            <person name="Zhang L."/>
            <person name="Li M."/>
            <person name="Reid W."/>
        </authorList>
    </citation>
    <scope>NUCLEOTIDE SEQUENCE</scope>
    <source>
        <strain evidence="10">ALHF</strain>
        <tissue evidence="10">Whole body</tissue>
    </source>
</reference>
<keyword evidence="6 8" id="KW-0408">Iron</keyword>